<evidence type="ECO:0000313" key="2">
    <source>
        <dbReference type="EMBL" id="KIK56676.1"/>
    </source>
</evidence>
<keyword evidence="1" id="KW-0812">Transmembrane</keyword>
<keyword evidence="1" id="KW-1133">Transmembrane helix</keyword>
<feature type="transmembrane region" description="Helical" evidence="1">
    <location>
        <begin position="6"/>
        <end position="30"/>
    </location>
</feature>
<gene>
    <name evidence="2" type="ORF">GYMLUDRAFT_781107</name>
</gene>
<feature type="transmembrane region" description="Helical" evidence="1">
    <location>
        <begin position="97"/>
        <end position="117"/>
    </location>
</feature>
<feature type="transmembrane region" description="Helical" evidence="1">
    <location>
        <begin position="253"/>
        <end position="278"/>
    </location>
</feature>
<protein>
    <submittedName>
        <fullName evidence="2">Uncharacterized protein</fullName>
    </submittedName>
</protein>
<keyword evidence="1" id="KW-0472">Membrane</keyword>
<sequence>MRYTSVGYIIVSILFGLYIGASGIAIYFMIQNGLRRRPRQIALFIQLCLYTITIINFLTQCAAGPLFLQMILIQSNNGHSMEERVVAYNTAKGPHRIGYINSFSGNLSLMAADILVFWRAWAMWHGNKFVQWILIVFATSNAVLIILSTTVGPLDEPGESFGSVFESDLFLFFSLISNILATSAIAYKAWTANIFSKEYAKYQSDRTRAQKVLLFIVESGVLFCILQVVYYAITITVDLEAKSVTTSYLPSYFIIQAVAVMIVPFYPTILFIVSHLIWDSE</sequence>
<dbReference type="HOGENOM" id="CLU_1008503_0_0_1"/>
<keyword evidence="3" id="KW-1185">Reference proteome</keyword>
<feature type="transmembrane region" description="Helical" evidence="1">
    <location>
        <begin position="212"/>
        <end position="233"/>
    </location>
</feature>
<dbReference type="Proteomes" id="UP000053593">
    <property type="component" value="Unassembled WGS sequence"/>
</dbReference>
<name>A0A0D0BNT5_9AGAR</name>
<accession>A0A0D0BNT5</accession>
<dbReference type="AlphaFoldDB" id="A0A0D0BNT5"/>
<reference evidence="2 3" key="1">
    <citation type="submission" date="2014-04" db="EMBL/GenBank/DDBJ databases">
        <title>Evolutionary Origins and Diversification of the Mycorrhizal Mutualists.</title>
        <authorList>
            <consortium name="DOE Joint Genome Institute"/>
            <consortium name="Mycorrhizal Genomics Consortium"/>
            <person name="Kohler A."/>
            <person name="Kuo A."/>
            <person name="Nagy L.G."/>
            <person name="Floudas D."/>
            <person name="Copeland A."/>
            <person name="Barry K.W."/>
            <person name="Cichocki N."/>
            <person name="Veneault-Fourrey C."/>
            <person name="LaButti K."/>
            <person name="Lindquist E.A."/>
            <person name="Lipzen A."/>
            <person name="Lundell T."/>
            <person name="Morin E."/>
            <person name="Murat C."/>
            <person name="Riley R."/>
            <person name="Ohm R."/>
            <person name="Sun H."/>
            <person name="Tunlid A."/>
            <person name="Henrissat B."/>
            <person name="Grigoriev I.V."/>
            <person name="Hibbett D.S."/>
            <person name="Martin F."/>
        </authorList>
    </citation>
    <scope>NUCLEOTIDE SEQUENCE [LARGE SCALE GENOMIC DNA]</scope>
    <source>
        <strain evidence="2 3">FD-317 M1</strain>
    </source>
</reference>
<feature type="transmembrane region" description="Helical" evidence="1">
    <location>
        <begin position="129"/>
        <end position="149"/>
    </location>
</feature>
<feature type="transmembrane region" description="Helical" evidence="1">
    <location>
        <begin position="42"/>
        <end position="68"/>
    </location>
</feature>
<dbReference type="EMBL" id="KN834796">
    <property type="protein sequence ID" value="KIK56676.1"/>
    <property type="molecule type" value="Genomic_DNA"/>
</dbReference>
<dbReference type="OrthoDB" id="3214103at2759"/>
<evidence type="ECO:0000256" key="1">
    <source>
        <dbReference type="SAM" id="Phobius"/>
    </source>
</evidence>
<feature type="transmembrane region" description="Helical" evidence="1">
    <location>
        <begin position="169"/>
        <end position="191"/>
    </location>
</feature>
<proteinExistence type="predicted"/>
<evidence type="ECO:0000313" key="3">
    <source>
        <dbReference type="Proteomes" id="UP000053593"/>
    </source>
</evidence>
<organism evidence="2 3">
    <name type="scientific">Collybiopsis luxurians FD-317 M1</name>
    <dbReference type="NCBI Taxonomy" id="944289"/>
    <lineage>
        <taxon>Eukaryota</taxon>
        <taxon>Fungi</taxon>
        <taxon>Dikarya</taxon>
        <taxon>Basidiomycota</taxon>
        <taxon>Agaricomycotina</taxon>
        <taxon>Agaricomycetes</taxon>
        <taxon>Agaricomycetidae</taxon>
        <taxon>Agaricales</taxon>
        <taxon>Marasmiineae</taxon>
        <taxon>Omphalotaceae</taxon>
        <taxon>Collybiopsis</taxon>
        <taxon>Collybiopsis luxurians</taxon>
    </lineage>
</organism>